<dbReference type="PANTHER" id="PTHR11695">
    <property type="entry name" value="ALCOHOL DEHYDROGENASE RELATED"/>
    <property type="match status" value="1"/>
</dbReference>
<dbReference type="Pfam" id="PF13602">
    <property type="entry name" value="ADH_zinc_N_2"/>
    <property type="match status" value="1"/>
</dbReference>
<dbReference type="SUPFAM" id="SSF50129">
    <property type="entry name" value="GroES-like"/>
    <property type="match status" value="1"/>
</dbReference>
<sequence length="347" mass="35680">MSTARRGTRGAPPAADAGRPTMTAIVQDRYGSAPEDVLRLDRIERPAVPDAGVLVRVHASSVDRGTWHVMAGLPLAIRLAGFGVRRPRYANPGRTLAGTVEAVGADVRGFAPGDEVYGTSTSTFAEYATARPARLARKPAGLSFEQAAAVPVSGGTALQAVRDHGHVRAGEQVLVIGAAGGVGSFAVQIAKAAGAVVTGVCSTGAVDLVRTLGADVVVDRTREDPTAGGRRYDLVVDTGGNTPLSRLRRVLTARGRLVIVGGETGGRLLGGADRGLRATLLSLVVGQRMGTFVASERAADLLALAELAESGRLTPAIDRTFPLGEAAAAVRHLLDGPTRGKTVVSVP</sequence>
<evidence type="ECO:0000313" key="4">
    <source>
        <dbReference type="EMBL" id="SMO96176.1"/>
    </source>
</evidence>
<dbReference type="AlphaFoldDB" id="A0A521FJ75"/>
<dbReference type="Gene3D" id="3.90.180.10">
    <property type="entry name" value="Medium-chain alcohol dehydrogenases, catalytic domain"/>
    <property type="match status" value="1"/>
</dbReference>
<dbReference type="GO" id="GO:0008270">
    <property type="term" value="F:zinc ion binding"/>
    <property type="evidence" value="ECO:0007669"/>
    <property type="project" value="InterPro"/>
</dbReference>
<dbReference type="Proteomes" id="UP000317484">
    <property type="component" value="Unassembled WGS sequence"/>
</dbReference>
<evidence type="ECO:0000256" key="1">
    <source>
        <dbReference type="ARBA" id="ARBA00023002"/>
    </source>
</evidence>
<keyword evidence="5" id="KW-1185">Reference proteome</keyword>
<dbReference type="PROSITE" id="PS01162">
    <property type="entry name" value="QOR_ZETA_CRYSTAL"/>
    <property type="match status" value="1"/>
</dbReference>
<dbReference type="InterPro" id="IPR013154">
    <property type="entry name" value="ADH-like_N"/>
</dbReference>
<gene>
    <name evidence="4" type="ORF">SAMN06273567_109134</name>
</gene>
<dbReference type="RefSeq" id="WP_246066198.1">
    <property type="nucleotide sequence ID" value="NZ_FXTJ01000009.1"/>
</dbReference>
<dbReference type="InterPro" id="IPR011032">
    <property type="entry name" value="GroES-like_sf"/>
</dbReference>
<feature type="domain" description="Enoyl reductase (ER)" evidence="3">
    <location>
        <begin position="33"/>
        <end position="344"/>
    </location>
</feature>
<dbReference type="SMART" id="SM00829">
    <property type="entry name" value="PKS_ER"/>
    <property type="match status" value="1"/>
</dbReference>
<dbReference type="PANTHER" id="PTHR11695:SF294">
    <property type="entry name" value="RETICULON-4-INTERACTING PROTEIN 1, MITOCHONDRIAL"/>
    <property type="match status" value="1"/>
</dbReference>
<dbReference type="Pfam" id="PF08240">
    <property type="entry name" value="ADH_N"/>
    <property type="match status" value="1"/>
</dbReference>
<dbReference type="CDD" id="cd08267">
    <property type="entry name" value="MDR1"/>
    <property type="match status" value="1"/>
</dbReference>
<dbReference type="EMBL" id="FXTJ01000009">
    <property type="protein sequence ID" value="SMO96176.1"/>
    <property type="molecule type" value="Genomic_DNA"/>
</dbReference>
<organism evidence="4 5">
    <name type="scientific">Geodermatophilus aquaeductus</name>
    <dbReference type="NCBI Taxonomy" id="1564161"/>
    <lineage>
        <taxon>Bacteria</taxon>
        <taxon>Bacillati</taxon>
        <taxon>Actinomycetota</taxon>
        <taxon>Actinomycetes</taxon>
        <taxon>Geodermatophilales</taxon>
        <taxon>Geodermatophilaceae</taxon>
        <taxon>Geodermatophilus</taxon>
    </lineage>
</organism>
<dbReference type="InterPro" id="IPR002364">
    <property type="entry name" value="Quin_OxRdtase/zeta-crystal_CS"/>
</dbReference>
<protein>
    <submittedName>
        <fullName evidence="4">NADPH:quinone reductase</fullName>
    </submittedName>
</protein>
<dbReference type="InterPro" id="IPR036291">
    <property type="entry name" value="NAD(P)-bd_dom_sf"/>
</dbReference>
<dbReference type="InterPro" id="IPR050700">
    <property type="entry name" value="YIM1/Zinc_Alcohol_DH_Fams"/>
</dbReference>
<proteinExistence type="predicted"/>
<reference evidence="4 5" key="1">
    <citation type="submission" date="2017-05" db="EMBL/GenBank/DDBJ databases">
        <authorList>
            <person name="Varghese N."/>
            <person name="Submissions S."/>
        </authorList>
    </citation>
    <scope>NUCLEOTIDE SEQUENCE [LARGE SCALE GENOMIC DNA]</scope>
    <source>
        <strain evidence="4 5">DSM 46834</strain>
    </source>
</reference>
<dbReference type="SUPFAM" id="SSF51735">
    <property type="entry name" value="NAD(P)-binding Rossmann-fold domains"/>
    <property type="match status" value="1"/>
</dbReference>
<dbReference type="Gene3D" id="3.40.50.720">
    <property type="entry name" value="NAD(P)-binding Rossmann-like Domain"/>
    <property type="match status" value="1"/>
</dbReference>
<evidence type="ECO:0000259" key="3">
    <source>
        <dbReference type="SMART" id="SM00829"/>
    </source>
</evidence>
<evidence type="ECO:0000313" key="5">
    <source>
        <dbReference type="Proteomes" id="UP000317484"/>
    </source>
</evidence>
<name>A0A521FJ75_9ACTN</name>
<keyword evidence="1" id="KW-0560">Oxidoreductase</keyword>
<evidence type="ECO:0000256" key="2">
    <source>
        <dbReference type="SAM" id="MobiDB-lite"/>
    </source>
</evidence>
<accession>A0A521FJ75</accession>
<feature type="region of interest" description="Disordered" evidence="2">
    <location>
        <begin position="1"/>
        <end position="21"/>
    </location>
</feature>
<dbReference type="InterPro" id="IPR020843">
    <property type="entry name" value="ER"/>
</dbReference>
<dbReference type="GO" id="GO:0016491">
    <property type="term" value="F:oxidoreductase activity"/>
    <property type="evidence" value="ECO:0007669"/>
    <property type="project" value="UniProtKB-KW"/>
</dbReference>